<accession>A0A1I8GQK4</accession>
<dbReference type="SMART" id="SM00248">
    <property type="entry name" value="ANK"/>
    <property type="match status" value="5"/>
</dbReference>
<evidence type="ECO:0000256" key="2">
    <source>
        <dbReference type="ARBA" id="ARBA00023043"/>
    </source>
</evidence>
<dbReference type="PANTHER" id="PTHR24186">
    <property type="entry name" value="PROTEIN PHOSPHATASE 1 REGULATORY SUBUNIT"/>
    <property type="match status" value="1"/>
</dbReference>
<organism evidence="3 4">
    <name type="scientific">Macrostomum lignano</name>
    <dbReference type="NCBI Taxonomy" id="282301"/>
    <lineage>
        <taxon>Eukaryota</taxon>
        <taxon>Metazoa</taxon>
        <taxon>Spiralia</taxon>
        <taxon>Lophotrochozoa</taxon>
        <taxon>Platyhelminthes</taxon>
        <taxon>Rhabditophora</taxon>
        <taxon>Macrostomorpha</taxon>
        <taxon>Macrostomida</taxon>
        <taxon>Macrostomidae</taxon>
        <taxon>Macrostomum</taxon>
    </lineage>
</organism>
<evidence type="ECO:0000256" key="1">
    <source>
        <dbReference type="ARBA" id="ARBA00022737"/>
    </source>
</evidence>
<reference evidence="4" key="1">
    <citation type="submission" date="2016-11" db="UniProtKB">
        <authorList>
            <consortium name="WormBaseParasite"/>
        </authorList>
    </citation>
    <scope>IDENTIFICATION</scope>
</reference>
<dbReference type="GO" id="GO:0005886">
    <property type="term" value="C:plasma membrane"/>
    <property type="evidence" value="ECO:0007669"/>
    <property type="project" value="TreeGrafter"/>
</dbReference>
<evidence type="ECO:0000313" key="3">
    <source>
        <dbReference type="Proteomes" id="UP000095280"/>
    </source>
</evidence>
<protein>
    <submittedName>
        <fullName evidence="4">ANK_REP_REGION domain-containing protein</fullName>
    </submittedName>
</protein>
<dbReference type="WBParaSite" id="maker-uti_cns_0002672-snap-gene-0.10-mRNA-1">
    <property type="protein sequence ID" value="maker-uti_cns_0002672-snap-gene-0.10-mRNA-1"/>
    <property type="gene ID" value="maker-uti_cns_0002672-snap-gene-0.10"/>
</dbReference>
<dbReference type="Gene3D" id="1.25.40.20">
    <property type="entry name" value="Ankyrin repeat-containing domain"/>
    <property type="match status" value="1"/>
</dbReference>
<proteinExistence type="predicted"/>
<sequence>SSQQPLGLRPATLLSRRRCQFCYSNSAVLPVLKVVFNSTDAQFFPMAAADQLRAALEANDCERLLKLCRQLDSNLTVSSGKFKDPPHTREMSVTHHVASKPYGLDCLEVLIDRFGAACLTCRDEFNYTPVHWAAMEQSQETLQLIHVNLSSDCFYEKGRFGRSVFHCAAVNEHSNKALEWLIGELGSDSLMEKDDNGSTVVHLAAQCQSSDSMDFIKSKLGSDCFRQRGWLGRTAVHCAAYELGSDSLLEKGDNGSTVVHMAAEFQGSDSMQFIKSKLGSDCFRQCGWLGRTAVHYAACNKVSNSSLKWLIDELGSDSLMEKDDDGVT</sequence>
<dbReference type="AlphaFoldDB" id="A0A1I8GQK4"/>
<dbReference type="Proteomes" id="UP000095280">
    <property type="component" value="Unplaced"/>
</dbReference>
<dbReference type="SUPFAM" id="SSF48403">
    <property type="entry name" value="Ankyrin repeat"/>
    <property type="match status" value="1"/>
</dbReference>
<dbReference type="InterPro" id="IPR036770">
    <property type="entry name" value="Ankyrin_rpt-contain_sf"/>
</dbReference>
<evidence type="ECO:0000313" key="4">
    <source>
        <dbReference type="WBParaSite" id="maker-uti_cns_0002672-snap-gene-0.10-mRNA-1"/>
    </source>
</evidence>
<dbReference type="InterPro" id="IPR002110">
    <property type="entry name" value="Ankyrin_rpt"/>
</dbReference>
<keyword evidence="1" id="KW-0677">Repeat</keyword>
<dbReference type="PANTHER" id="PTHR24186:SF36">
    <property type="entry name" value="SERINE_THREONINE-PROTEIN PHOSPHATASE 6 REGULATORY ANKYRIN REPEAT SUBUNIT A-LIKE"/>
    <property type="match status" value="1"/>
</dbReference>
<name>A0A1I8GQK4_9PLAT</name>
<keyword evidence="2" id="KW-0040">ANK repeat</keyword>
<keyword evidence="3" id="KW-1185">Reference proteome</keyword>